<feature type="transmembrane region" description="Helical" evidence="12">
    <location>
        <begin position="134"/>
        <end position="153"/>
    </location>
</feature>
<comment type="caution">
    <text evidence="13">The sequence shown here is derived from an EMBL/GenBank/DDBJ whole genome shotgun (WGS) entry which is preliminary data.</text>
</comment>
<keyword evidence="3" id="KW-0813">Transport</keyword>
<evidence type="ECO:0000256" key="8">
    <source>
        <dbReference type="ARBA" id="ARBA00022958"/>
    </source>
</evidence>
<evidence type="ECO:0000256" key="1">
    <source>
        <dbReference type="ARBA" id="ARBA00004429"/>
    </source>
</evidence>
<comment type="similarity">
    <text evidence="2">Belongs to the TrkH potassium transport family.</text>
</comment>
<dbReference type="PANTHER" id="PTHR32024">
    <property type="entry name" value="TRK SYSTEM POTASSIUM UPTAKE PROTEIN TRKG-RELATED"/>
    <property type="match status" value="1"/>
</dbReference>
<dbReference type="OrthoDB" id="111943at2157"/>
<evidence type="ECO:0000256" key="2">
    <source>
        <dbReference type="ARBA" id="ARBA00009137"/>
    </source>
</evidence>
<dbReference type="PANTHER" id="PTHR32024:SF2">
    <property type="entry name" value="TRK SYSTEM POTASSIUM UPTAKE PROTEIN TRKG-RELATED"/>
    <property type="match status" value="1"/>
</dbReference>
<dbReference type="EMBL" id="JMIY01000004">
    <property type="protein sequence ID" value="KCZ71716.1"/>
    <property type="molecule type" value="Genomic_DNA"/>
</dbReference>
<keyword evidence="6" id="KW-0633">Potassium transport</keyword>
<dbReference type="AlphaFoldDB" id="A0A062UXK2"/>
<keyword evidence="11 12" id="KW-0472">Membrane</keyword>
<proteinExistence type="inferred from homology"/>
<feature type="transmembrane region" description="Helical" evidence="12">
    <location>
        <begin position="70"/>
        <end position="94"/>
    </location>
</feature>
<keyword evidence="7 12" id="KW-0812">Transmembrane</keyword>
<feature type="transmembrane region" description="Helical" evidence="12">
    <location>
        <begin position="272"/>
        <end position="292"/>
    </location>
</feature>
<keyword evidence="8" id="KW-0630">Potassium</keyword>
<feature type="transmembrane region" description="Helical" evidence="12">
    <location>
        <begin position="37"/>
        <end position="58"/>
    </location>
</feature>
<evidence type="ECO:0000256" key="4">
    <source>
        <dbReference type="ARBA" id="ARBA00022475"/>
    </source>
</evidence>
<dbReference type="Pfam" id="PF02386">
    <property type="entry name" value="TrkH"/>
    <property type="match status" value="1"/>
</dbReference>
<keyword evidence="4" id="KW-1003">Cell membrane</keyword>
<dbReference type="Proteomes" id="UP000027153">
    <property type="component" value="Unassembled WGS sequence"/>
</dbReference>
<name>A0A062UXK2_9EURY</name>
<dbReference type="PIRSF" id="PIRSF006247">
    <property type="entry name" value="TrkH"/>
    <property type="match status" value="1"/>
</dbReference>
<evidence type="ECO:0000256" key="12">
    <source>
        <dbReference type="SAM" id="Phobius"/>
    </source>
</evidence>
<dbReference type="InterPro" id="IPR003445">
    <property type="entry name" value="Cat_transpt"/>
</dbReference>
<evidence type="ECO:0000256" key="10">
    <source>
        <dbReference type="ARBA" id="ARBA00023065"/>
    </source>
</evidence>
<protein>
    <submittedName>
        <fullName evidence="13">Potassium uptake protein, TrkH family</fullName>
    </submittedName>
</protein>
<dbReference type="PATRIC" id="fig|1392998.3.peg.1771"/>
<feature type="transmembrane region" description="Helical" evidence="12">
    <location>
        <begin position="181"/>
        <end position="205"/>
    </location>
</feature>
<evidence type="ECO:0000313" key="13">
    <source>
        <dbReference type="EMBL" id="KCZ71716.1"/>
    </source>
</evidence>
<evidence type="ECO:0000256" key="5">
    <source>
        <dbReference type="ARBA" id="ARBA00022519"/>
    </source>
</evidence>
<evidence type="ECO:0000313" key="14">
    <source>
        <dbReference type="Proteomes" id="UP000027153"/>
    </source>
</evidence>
<accession>A0A062UXK2</accession>
<dbReference type="GO" id="GO:0015379">
    <property type="term" value="F:potassium:chloride symporter activity"/>
    <property type="evidence" value="ECO:0007669"/>
    <property type="project" value="InterPro"/>
</dbReference>
<sequence length="477" mass="53027">MNYRVVFNILGTVIKFLGISLLIPLVVAVYYNEPESILIFAITFILVSVMGAILEYTNRPEFDELTHRESVVIVAMGWFLVALLGAIPFLLAGISPIDSLFESMSGFTTTGSSILPEIEIYSRSILFWRSMTQWLGGMGIIVLVIAILPRLAVAGRQMFRAETTGPMKDKLRPRLKDTAQILWGVYLTFSLLEIIILKFAGMTLYDAIVHTFSTMATGGFSPKNESIAAFGDPFIEAVIIIFMLIAGVNFSMFYRTLRVERKSLIRDEEFQAYIFIIAISTLIITLYLWNWGETLQTAFRYASFQVVSIMTTAGFASANFDLWPDSTKMILLLLMFVGGSAGSTAGAMKVIRVILLIKYGLREIYRLIHPKMVRPIRIGDTSIPDDVMQAILSFFVLYLLAFVGSTLILSAMGLDLITSMSASATTLGNVGPGFNLVGPNFAAIPEIGKIILLINMWIGRLEVLTVLVLFVPSFWKR</sequence>
<dbReference type="InterPro" id="IPR004772">
    <property type="entry name" value="TrkH"/>
</dbReference>
<feature type="transmembrane region" description="Helical" evidence="12">
    <location>
        <begin position="457"/>
        <end position="475"/>
    </location>
</feature>
<evidence type="ECO:0000256" key="7">
    <source>
        <dbReference type="ARBA" id="ARBA00022692"/>
    </source>
</evidence>
<keyword evidence="14" id="KW-1185">Reference proteome</keyword>
<keyword evidence="9 12" id="KW-1133">Transmembrane helix</keyword>
<gene>
    <name evidence="13" type="ORF">ANME2D_01770</name>
</gene>
<feature type="transmembrane region" description="Helical" evidence="12">
    <location>
        <begin position="390"/>
        <end position="414"/>
    </location>
</feature>
<feature type="transmembrane region" description="Helical" evidence="12">
    <location>
        <begin position="330"/>
        <end position="357"/>
    </location>
</feature>
<dbReference type="NCBIfam" id="TIGR00933">
    <property type="entry name" value="2a38"/>
    <property type="match status" value="1"/>
</dbReference>
<evidence type="ECO:0000256" key="6">
    <source>
        <dbReference type="ARBA" id="ARBA00022538"/>
    </source>
</evidence>
<keyword evidence="5" id="KW-0997">Cell inner membrane</keyword>
<evidence type="ECO:0000256" key="3">
    <source>
        <dbReference type="ARBA" id="ARBA00022448"/>
    </source>
</evidence>
<dbReference type="GO" id="GO:0005886">
    <property type="term" value="C:plasma membrane"/>
    <property type="evidence" value="ECO:0007669"/>
    <property type="project" value="UniProtKB-SubCell"/>
</dbReference>
<dbReference type="RefSeq" id="WP_048090665.1">
    <property type="nucleotide sequence ID" value="NZ_JMIY01000004.1"/>
</dbReference>
<keyword evidence="10" id="KW-0406">Ion transport</keyword>
<feature type="transmembrane region" description="Helical" evidence="12">
    <location>
        <begin position="7"/>
        <end position="31"/>
    </location>
</feature>
<comment type="subcellular location">
    <subcellularLocation>
        <location evidence="1">Cell inner membrane</location>
        <topology evidence="1">Multi-pass membrane protein</topology>
    </subcellularLocation>
</comment>
<evidence type="ECO:0000256" key="9">
    <source>
        <dbReference type="ARBA" id="ARBA00022989"/>
    </source>
</evidence>
<organism evidence="13 14">
    <name type="scientific">Candidatus Methanoperedens nitratireducens</name>
    <dbReference type="NCBI Taxonomy" id="1392998"/>
    <lineage>
        <taxon>Archaea</taxon>
        <taxon>Methanobacteriati</taxon>
        <taxon>Methanobacteriota</taxon>
        <taxon>Stenosarchaea group</taxon>
        <taxon>Methanomicrobia</taxon>
        <taxon>Methanosarcinales</taxon>
        <taxon>ANME-2 cluster</taxon>
        <taxon>Candidatus Methanoperedentaceae</taxon>
        <taxon>Candidatus Methanoperedens</taxon>
    </lineage>
</organism>
<feature type="transmembrane region" description="Helical" evidence="12">
    <location>
        <begin position="298"/>
        <end position="318"/>
    </location>
</feature>
<feature type="transmembrane region" description="Helical" evidence="12">
    <location>
        <begin position="234"/>
        <end position="252"/>
    </location>
</feature>
<reference evidence="13 14" key="1">
    <citation type="journal article" date="2013" name="Nature">
        <title>Anaerobic oxidation of methane coupled to nitrate reduction in a novel archaeal lineage.</title>
        <authorList>
            <person name="Haroon M.F."/>
            <person name="Hu S."/>
            <person name="Shi Y."/>
            <person name="Imelfort M."/>
            <person name="Keller J."/>
            <person name="Hugenholtz P."/>
            <person name="Yuan Z."/>
            <person name="Tyson G.W."/>
        </authorList>
    </citation>
    <scope>NUCLEOTIDE SEQUENCE [LARGE SCALE GENOMIC DNA]</scope>
    <source>
        <strain evidence="13 14">ANME-2d</strain>
    </source>
</reference>
<evidence type="ECO:0000256" key="11">
    <source>
        <dbReference type="ARBA" id="ARBA00023136"/>
    </source>
</evidence>